<dbReference type="PANTHER" id="PTHR31286">
    <property type="entry name" value="GLYCINE-RICH CELL WALL STRUCTURAL PROTEIN 1.8-LIKE"/>
    <property type="match status" value="1"/>
</dbReference>
<feature type="compositionally biased region" description="Low complexity" evidence="2">
    <location>
        <begin position="282"/>
        <end position="295"/>
    </location>
</feature>
<dbReference type="InterPro" id="IPR025558">
    <property type="entry name" value="DUF4283"/>
</dbReference>
<evidence type="ECO:0000259" key="3">
    <source>
        <dbReference type="PROSITE" id="PS50158"/>
    </source>
</evidence>
<feature type="region of interest" description="Disordered" evidence="2">
    <location>
        <begin position="192"/>
        <end position="214"/>
    </location>
</feature>
<protein>
    <recommendedName>
        <fullName evidence="3">CCHC-type domain-containing protein</fullName>
    </recommendedName>
</protein>
<organism evidence="4 5">
    <name type="scientific">Linum trigynum</name>
    <dbReference type="NCBI Taxonomy" id="586398"/>
    <lineage>
        <taxon>Eukaryota</taxon>
        <taxon>Viridiplantae</taxon>
        <taxon>Streptophyta</taxon>
        <taxon>Embryophyta</taxon>
        <taxon>Tracheophyta</taxon>
        <taxon>Spermatophyta</taxon>
        <taxon>Magnoliopsida</taxon>
        <taxon>eudicotyledons</taxon>
        <taxon>Gunneridae</taxon>
        <taxon>Pentapetalae</taxon>
        <taxon>rosids</taxon>
        <taxon>fabids</taxon>
        <taxon>Malpighiales</taxon>
        <taxon>Linaceae</taxon>
        <taxon>Linum</taxon>
    </lineage>
</organism>
<feature type="region of interest" description="Disordered" evidence="2">
    <location>
        <begin position="240"/>
        <end position="297"/>
    </location>
</feature>
<dbReference type="Pfam" id="PF14111">
    <property type="entry name" value="DUF4283"/>
    <property type="match status" value="1"/>
</dbReference>
<dbReference type="PANTHER" id="PTHR31286:SF99">
    <property type="entry name" value="DUF4283 DOMAIN-CONTAINING PROTEIN"/>
    <property type="match status" value="1"/>
</dbReference>
<dbReference type="InterPro" id="IPR001878">
    <property type="entry name" value="Znf_CCHC"/>
</dbReference>
<dbReference type="InterPro" id="IPR025836">
    <property type="entry name" value="Zn_knuckle_CX2CX4HX4C"/>
</dbReference>
<dbReference type="Proteomes" id="UP001497516">
    <property type="component" value="Chromosome 1"/>
</dbReference>
<accession>A0AAV2CH49</accession>
<evidence type="ECO:0000256" key="1">
    <source>
        <dbReference type="PROSITE-ProRule" id="PRU00047"/>
    </source>
</evidence>
<dbReference type="Pfam" id="PF14392">
    <property type="entry name" value="zf-CCHC_4"/>
    <property type="match status" value="1"/>
</dbReference>
<feature type="compositionally biased region" description="Basic residues" evidence="2">
    <location>
        <begin position="371"/>
        <end position="392"/>
    </location>
</feature>
<dbReference type="GO" id="GO:0003676">
    <property type="term" value="F:nucleic acid binding"/>
    <property type="evidence" value="ECO:0007669"/>
    <property type="project" value="InterPro"/>
</dbReference>
<keyword evidence="1" id="KW-0862">Zinc</keyword>
<evidence type="ECO:0000313" key="4">
    <source>
        <dbReference type="EMBL" id="CAL1355511.1"/>
    </source>
</evidence>
<dbReference type="EMBL" id="OZ034813">
    <property type="protein sequence ID" value="CAL1355511.1"/>
    <property type="molecule type" value="Genomic_DNA"/>
</dbReference>
<sequence length="406" mass="45758">MDVHALDQEFFLVKLSNDQDYYKALTDGPWVIFYHYLIVQQWSPSFRVYDKLPSTMVVWIQLPGFPVHLYHKEILFSIGNMIGRSIKLDYHTQNQQRTKFARLAVEVDLAKPLVPRVRLDGKWQKVEFENLPTVCFECGMVGHTKVTCPKLRQQLIAAAQGGVDSSTVAYGEPEAPEVNGGFGPWMLVTRKSRRSQRDLPKQDTPLLTNGVDHDNHRVQLGKVAQQKDFAEGNLHQQETLTKARQHKRSQNQSKSSGNREGDTIRGDKERIGSNKGKEKVASNGSVSGKGVLGSSPFCLKTTVMKPNLENYKDKASSSKVQEDGLDGHKVGLNNQKLSVGSPETVQTQVHNGSNGTTMRIVEAPPIHLRRRKLRKRTLPRRWHGPSRGRSRTARSDEAAVVPRRKE</sequence>
<evidence type="ECO:0000313" key="5">
    <source>
        <dbReference type="Proteomes" id="UP001497516"/>
    </source>
</evidence>
<feature type="compositionally biased region" description="Basic and acidic residues" evidence="2">
    <location>
        <begin position="257"/>
        <end position="280"/>
    </location>
</feature>
<keyword evidence="5" id="KW-1185">Reference proteome</keyword>
<name>A0AAV2CH49_9ROSI</name>
<feature type="region of interest" description="Disordered" evidence="2">
    <location>
        <begin position="371"/>
        <end position="406"/>
    </location>
</feature>
<dbReference type="GO" id="GO:0008270">
    <property type="term" value="F:zinc ion binding"/>
    <property type="evidence" value="ECO:0007669"/>
    <property type="project" value="UniProtKB-KW"/>
</dbReference>
<keyword evidence="1" id="KW-0479">Metal-binding</keyword>
<evidence type="ECO:0000256" key="2">
    <source>
        <dbReference type="SAM" id="MobiDB-lite"/>
    </source>
</evidence>
<dbReference type="AlphaFoldDB" id="A0AAV2CH49"/>
<proteinExistence type="predicted"/>
<dbReference type="InterPro" id="IPR040256">
    <property type="entry name" value="At4g02000-like"/>
</dbReference>
<keyword evidence="1" id="KW-0863">Zinc-finger</keyword>
<gene>
    <name evidence="4" type="ORF">LTRI10_LOCUS3269</name>
</gene>
<feature type="domain" description="CCHC-type" evidence="3">
    <location>
        <begin position="135"/>
        <end position="150"/>
    </location>
</feature>
<dbReference type="PROSITE" id="PS50158">
    <property type="entry name" value="ZF_CCHC"/>
    <property type="match status" value="1"/>
</dbReference>
<reference evidence="4 5" key="1">
    <citation type="submission" date="2024-04" db="EMBL/GenBank/DDBJ databases">
        <authorList>
            <person name="Fracassetti M."/>
        </authorList>
    </citation>
    <scope>NUCLEOTIDE SEQUENCE [LARGE SCALE GENOMIC DNA]</scope>
</reference>